<reference evidence="2 3" key="1">
    <citation type="submission" date="2020-08" db="EMBL/GenBank/DDBJ databases">
        <title>Genomic Encyclopedia of Type Strains, Phase IV (KMG-V): Genome sequencing to study the core and pangenomes of soil and plant-associated prokaryotes.</title>
        <authorList>
            <person name="Whitman W."/>
        </authorList>
    </citation>
    <scope>NUCLEOTIDE SEQUENCE [LARGE SCALE GENOMIC DNA]</scope>
    <source>
        <strain evidence="2 3">MP601</strain>
    </source>
</reference>
<sequence>MKKIFSSFTADQDIEKLIGYLLRYGVITASLIVFIGGIIYLHQYQHSSIPAYHTFVGERAGYTTISQIMSGVGTFNAKGIIQLGVLVLIATPILRIFFSLIGFILEKDRLYILITFVVLSVMMFSIFGGLKV</sequence>
<keyword evidence="1" id="KW-0812">Transmembrane</keyword>
<keyword evidence="1" id="KW-1133">Transmembrane helix</keyword>
<organism evidence="2 3">
    <name type="scientific">Mucilaginibacter lappiensis</name>
    <dbReference type="NCBI Taxonomy" id="354630"/>
    <lineage>
        <taxon>Bacteria</taxon>
        <taxon>Pseudomonadati</taxon>
        <taxon>Bacteroidota</taxon>
        <taxon>Sphingobacteriia</taxon>
        <taxon>Sphingobacteriales</taxon>
        <taxon>Sphingobacteriaceae</taxon>
        <taxon>Mucilaginibacter</taxon>
    </lineage>
</organism>
<gene>
    <name evidence="2" type="ORF">HDF22_003715</name>
</gene>
<keyword evidence="1" id="KW-0472">Membrane</keyword>
<dbReference type="EMBL" id="JACHCA010000010">
    <property type="protein sequence ID" value="MBB6129584.1"/>
    <property type="molecule type" value="Genomic_DNA"/>
</dbReference>
<dbReference type="InterPro" id="IPR012861">
    <property type="entry name" value="DUF1634"/>
</dbReference>
<feature type="transmembrane region" description="Helical" evidence="1">
    <location>
        <begin position="21"/>
        <end position="41"/>
    </location>
</feature>
<evidence type="ECO:0000256" key="1">
    <source>
        <dbReference type="SAM" id="Phobius"/>
    </source>
</evidence>
<evidence type="ECO:0000313" key="3">
    <source>
        <dbReference type="Proteomes" id="UP000548326"/>
    </source>
</evidence>
<dbReference type="Pfam" id="PF07843">
    <property type="entry name" value="DUF1634"/>
    <property type="match status" value="1"/>
</dbReference>
<evidence type="ECO:0000313" key="2">
    <source>
        <dbReference type="EMBL" id="MBB6129584.1"/>
    </source>
</evidence>
<dbReference type="Proteomes" id="UP000548326">
    <property type="component" value="Unassembled WGS sequence"/>
</dbReference>
<comment type="caution">
    <text evidence="2">The sequence shown here is derived from an EMBL/GenBank/DDBJ whole genome shotgun (WGS) entry which is preliminary data.</text>
</comment>
<protein>
    <submittedName>
        <fullName evidence="2">Putative membrane protein</fullName>
    </submittedName>
</protein>
<accession>A0A841JGB7</accession>
<feature type="transmembrane region" description="Helical" evidence="1">
    <location>
        <begin position="79"/>
        <end position="98"/>
    </location>
</feature>
<feature type="transmembrane region" description="Helical" evidence="1">
    <location>
        <begin position="110"/>
        <end position="130"/>
    </location>
</feature>
<dbReference type="RefSeq" id="WP_183588635.1">
    <property type="nucleotide sequence ID" value="NZ_JACHCA010000010.1"/>
</dbReference>
<name>A0A841JGB7_9SPHI</name>
<dbReference type="AlphaFoldDB" id="A0A841JGB7"/>
<proteinExistence type="predicted"/>